<proteinExistence type="predicted"/>
<dbReference type="EMBL" id="KV426099">
    <property type="protein sequence ID" value="KZV88499.1"/>
    <property type="molecule type" value="Genomic_DNA"/>
</dbReference>
<name>A0A166A513_EXIGL</name>
<reference evidence="1 2" key="1">
    <citation type="journal article" date="2016" name="Mol. Biol. Evol.">
        <title>Comparative Genomics of Early-Diverging Mushroom-Forming Fungi Provides Insights into the Origins of Lignocellulose Decay Capabilities.</title>
        <authorList>
            <person name="Nagy L.G."/>
            <person name="Riley R."/>
            <person name="Tritt A."/>
            <person name="Adam C."/>
            <person name="Daum C."/>
            <person name="Floudas D."/>
            <person name="Sun H."/>
            <person name="Yadav J.S."/>
            <person name="Pangilinan J."/>
            <person name="Larsson K.H."/>
            <person name="Matsuura K."/>
            <person name="Barry K."/>
            <person name="Labutti K."/>
            <person name="Kuo R."/>
            <person name="Ohm R.A."/>
            <person name="Bhattacharya S.S."/>
            <person name="Shirouzu T."/>
            <person name="Yoshinaga Y."/>
            <person name="Martin F.M."/>
            <person name="Grigoriev I.V."/>
            <person name="Hibbett D.S."/>
        </authorList>
    </citation>
    <scope>NUCLEOTIDE SEQUENCE [LARGE SCALE GENOMIC DNA]</scope>
    <source>
        <strain evidence="1 2">HHB12029</strain>
    </source>
</reference>
<sequence length="55" mass="6037">MSMSMCKKLTLTGRRRGQDSVEPCARASQICSCGTARYESRSGRTAAESLCYLEV</sequence>
<evidence type="ECO:0000313" key="2">
    <source>
        <dbReference type="Proteomes" id="UP000077266"/>
    </source>
</evidence>
<evidence type="ECO:0000313" key="1">
    <source>
        <dbReference type="EMBL" id="KZV88499.1"/>
    </source>
</evidence>
<dbReference type="InParanoid" id="A0A166A513"/>
<keyword evidence="2" id="KW-1185">Reference proteome</keyword>
<accession>A0A166A513</accession>
<dbReference type="AlphaFoldDB" id="A0A166A513"/>
<protein>
    <submittedName>
        <fullName evidence="1">Uncharacterized protein</fullName>
    </submittedName>
</protein>
<organism evidence="1 2">
    <name type="scientific">Exidia glandulosa HHB12029</name>
    <dbReference type="NCBI Taxonomy" id="1314781"/>
    <lineage>
        <taxon>Eukaryota</taxon>
        <taxon>Fungi</taxon>
        <taxon>Dikarya</taxon>
        <taxon>Basidiomycota</taxon>
        <taxon>Agaricomycotina</taxon>
        <taxon>Agaricomycetes</taxon>
        <taxon>Auriculariales</taxon>
        <taxon>Exidiaceae</taxon>
        <taxon>Exidia</taxon>
    </lineage>
</organism>
<gene>
    <name evidence="1" type="ORF">EXIGLDRAFT_722656</name>
</gene>
<dbReference type="Proteomes" id="UP000077266">
    <property type="component" value="Unassembled WGS sequence"/>
</dbReference>